<feature type="compositionally biased region" description="Low complexity" evidence="1">
    <location>
        <begin position="250"/>
        <end position="260"/>
    </location>
</feature>
<sequence>MNRSLSKLIRTSMLAPLAAVVVLPAAVPAPAQATTAPVRHLAEGAVQSTVPMVVSLLAPVPYDARAGRPRPKGGPRPLTDLGGNAVAQAQHQLGLTGLVPECAFVAEGAVDGIQGPLRKAAPRRKTKAKSKVRSVRKCGNVRHTTSRRLSGLTDPAGLVGGLTGGVQPGSGALGSLGSPHVGAGGLRTSVNPHRPAPDPAYSTTTVPVDPVMTLNTILPAASPSGLSGLFGGLPGAAQPLSPGGPAAGNPLGSLTGPLTGPLGGLVG</sequence>
<evidence type="ECO:0000313" key="4">
    <source>
        <dbReference type="Proteomes" id="UP000256661"/>
    </source>
</evidence>
<gene>
    <name evidence="3" type="ORF">DFJ69_3034</name>
</gene>
<dbReference type="AlphaFoldDB" id="A0A3D9T161"/>
<dbReference type="RefSeq" id="WP_147312311.1">
    <property type="nucleotide sequence ID" value="NZ_QTTT01000001.1"/>
</dbReference>
<reference evidence="3 4" key="1">
    <citation type="submission" date="2018-08" db="EMBL/GenBank/DDBJ databases">
        <title>Sequencing the genomes of 1000 actinobacteria strains.</title>
        <authorList>
            <person name="Klenk H.-P."/>
        </authorList>
    </citation>
    <scope>NUCLEOTIDE SEQUENCE [LARGE SCALE GENOMIC DNA]</scope>
    <source>
        <strain evidence="3 4">DSM 43927</strain>
    </source>
</reference>
<keyword evidence="2" id="KW-0732">Signal</keyword>
<feature type="region of interest" description="Disordered" evidence="1">
    <location>
        <begin position="240"/>
        <end position="267"/>
    </location>
</feature>
<protein>
    <submittedName>
        <fullName evidence="3">Uncharacterized protein</fullName>
    </submittedName>
</protein>
<feature type="region of interest" description="Disordered" evidence="1">
    <location>
        <begin position="185"/>
        <end position="204"/>
    </location>
</feature>
<proteinExistence type="predicted"/>
<feature type="chain" id="PRO_5017556701" evidence="2">
    <location>
        <begin position="34"/>
        <end position="267"/>
    </location>
</feature>
<dbReference type="EMBL" id="QTTT01000001">
    <property type="protein sequence ID" value="REE97561.1"/>
    <property type="molecule type" value="Genomic_DNA"/>
</dbReference>
<evidence type="ECO:0000256" key="2">
    <source>
        <dbReference type="SAM" id="SignalP"/>
    </source>
</evidence>
<evidence type="ECO:0000256" key="1">
    <source>
        <dbReference type="SAM" id="MobiDB-lite"/>
    </source>
</evidence>
<accession>A0A3D9T161</accession>
<feature type="region of interest" description="Disordered" evidence="1">
    <location>
        <begin position="118"/>
        <end position="138"/>
    </location>
</feature>
<name>A0A3D9T161_9ACTN</name>
<comment type="caution">
    <text evidence="3">The sequence shown here is derived from an EMBL/GenBank/DDBJ whole genome shotgun (WGS) entry which is preliminary data.</text>
</comment>
<dbReference type="Proteomes" id="UP000256661">
    <property type="component" value="Unassembled WGS sequence"/>
</dbReference>
<feature type="compositionally biased region" description="Basic residues" evidence="1">
    <location>
        <begin position="120"/>
        <end position="138"/>
    </location>
</feature>
<organism evidence="3 4">
    <name type="scientific">Thermomonospora umbrina</name>
    <dbReference type="NCBI Taxonomy" id="111806"/>
    <lineage>
        <taxon>Bacteria</taxon>
        <taxon>Bacillati</taxon>
        <taxon>Actinomycetota</taxon>
        <taxon>Actinomycetes</taxon>
        <taxon>Streptosporangiales</taxon>
        <taxon>Thermomonosporaceae</taxon>
        <taxon>Thermomonospora</taxon>
    </lineage>
</organism>
<keyword evidence="4" id="KW-1185">Reference proteome</keyword>
<feature type="signal peptide" evidence="2">
    <location>
        <begin position="1"/>
        <end position="33"/>
    </location>
</feature>
<evidence type="ECO:0000313" key="3">
    <source>
        <dbReference type="EMBL" id="REE97561.1"/>
    </source>
</evidence>